<sequence length="302" mass="34217">MVLTRAGAGAARSNKVKAPFRILDLPPKIVGNIFEELDDDDLICVRQVFRAFEAHSSTPYGSRFFDHFIAILHPTSLAVLLEISRHSVWSKFVRKVTISGELIGVTIFPEHIDVQPHVALQKSVENSGMDVLVLAEAFRALTSLDIVRIDVASFDAAGYHGCYADGIKCGRVHMFQEEVGDRSWEDYPDLGNTRVYRLVFQALQRAGMQQNIKRSLQFCYMNDNQEISFFDVQSPPWTNVYSQSLRDVTYIASFNTGWMEKLLQSTTDIREVYFHENHEFITFPVGTDTIHLMANALSPQSC</sequence>
<dbReference type="PROSITE" id="PS50181">
    <property type="entry name" value="FBOX"/>
    <property type="match status" value="1"/>
</dbReference>
<reference evidence="2" key="1">
    <citation type="journal article" date="2020" name="Stud. Mycol.">
        <title>101 Dothideomycetes genomes: a test case for predicting lifestyles and emergence of pathogens.</title>
        <authorList>
            <person name="Haridas S."/>
            <person name="Albert R."/>
            <person name="Binder M."/>
            <person name="Bloem J."/>
            <person name="Labutti K."/>
            <person name="Salamov A."/>
            <person name="Andreopoulos B."/>
            <person name="Baker S."/>
            <person name="Barry K."/>
            <person name="Bills G."/>
            <person name="Bluhm B."/>
            <person name="Cannon C."/>
            <person name="Castanera R."/>
            <person name="Culley D."/>
            <person name="Daum C."/>
            <person name="Ezra D."/>
            <person name="Gonzalez J."/>
            <person name="Henrissat B."/>
            <person name="Kuo A."/>
            <person name="Liang C."/>
            <person name="Lipzen A."/>
            <person name="Lutzoni F."/>
            <person name="Magnuson J."/>
            <person name="Mondo S."/>
            <person name="Nolan M."/>
            <person name="Ohm R."/>
            <person name="Pangilinan J."/>
            <person name="Park H.-J."/>
            <person name="Ramirez L."/>
            <person name="Alfaro M."/>
            <person name="Sun H."/>
            <person name="Tritt A."/>
            <person name="Yoshinaga Y."/>
            <person name="Zwiers L.-H."/>
            <person name="Turgeon B."/>
            <person name="Goodwin S."/>
            <person name="Spatafora J."/>
            <person name="Crous P."/>
            <person name="Grigoriev I."/>
        </authorList>
    </citation>
    <scope>NUCLEOTIDE SEQUENCE</scope>
    <source>
        <strain evidence="2">CBS 113818</strain>
    </source>
</reference>
<proteinExistence type="predicted"/>
<evidence type="ECO:0000313" key="3">
    <source>
        <dbReference type="Proteomes" id="UP000799424"/>
    </source>
</evidence>
<feature type="domain" description="F-box" evidence="1">
    <location>
        <begin position="19"/>
        <end position="68"/>
    </location>
</feature>
<evidence type="ECO:0000313" key="2">
    <source>
        <dbReference type="EMBL" id="KAF2818363.1"/>
    </source>
</evidence>
<gene>
    <name evidence="2" type="ORF">CC86DRAFT_158433</name>
</gene>
<keyword evidence="3" id="KW-1185">Reference proteome</keyword>
<dbReference type="InterPro" id="IPR036047">
    <property type="entry name" value="F-box-like_dom_sf"/>
</dbReference>
<dbReference type="AlphaFoldDB" id="A0A6A6ZCF8"/>
<protein>
    <recommendedName>
        <fullName evidence="1">F-box domain-containing protein</fullName>
    </recommendedName>
</protein>
<dbReference type="InterPro" id="IPR001810">
    <property type="entry name" value="F-box_dom"/>
</dbReference>
<accession>A0A6A6ZCF8</accession>
<dbReference type="EMBL" id="MU006253">
    <property type="protein sequence ID" value="KAF2818363.1"/>
    <property type="molecule type" value="Genomic_DNA"/>
</dbReference>
<evidence type="ECO:0000259" key="1">
    <source>
        <dbReference type="PROSITE" id="PS50181"/>
    </source>
</evidence>
<dbReference type="Pfam" id="PF00646">
    <property type="entry name" value="F-box"/>
    <property type="match status" value="1"/>
</dbReference>
<name>A0A6A6ZCF8_9PLEO</name>
<organism evidence="2 3">
    <name type="scientific">Ophiobolus disseminans</name>
    <dbReference type="NCBI Taxonomy" id="1469910"/>
    <lineage>
        <taxon>Eukaryota</taxon>
        <taxon>Fungi</taxon>
        <taxon>Dikarya</taxon>
        <taxon>Ascomycota</taxon>
        <taxon>Pezizomycotina</taxon>
        <taxon>Dothideomycetes</taxon>
        <taxon>Pleosporomycetidae</taxon>
        <taxon>Pleosporales</taxon>
        <taxon>Pleosporineae</taxon>
        <taxon>Phaeosphaeriaceae</taxon>
        <taxon>Ophiobolus</taxon>
    </lineage>
</organism>
<dbReference type="SUPFAM" id="SSF81383">
    <property type="entry name" value="F-box domain"/>
    <property type="match status" value="1"/>
</dbReference>
<dbReference type="OrthoDB" id="5279008at2759"/>
<dbReference type="Proteomes" id="UP000799424">
    <property type="component" value="Unassembled WGS sequence"/>
</dbReference>